<evidence type="ECO:0000259" key="2">
    <source>
        <dbReference type="PROSITE" id="PS50943"/>
    </source>
</evidence>
<evidence type="ECO:0000313" key="3">
    <source>
        <dbReference type="EMBL" id="KKK38499.1"/>
    </source>
</evidence>
<dbReference type="EMBL" id="LAYY01000007">
    <property type="protein sequence ID" value="KKK38499.1"/>
    <property type="molecule type" value="Genomic_DNA"/>
</dbReference>
<dbReference type="SUPFAM" id="SSF48452">
    <property type="entry name" value="TPR-like"/>
    <property type="match status" value="1"/>
</dbReference>
<dbReference type="PROSITE" id="PS50005">
    <property type="entry name" value="TPR"/>
    <property type="match status" value="1"/>
</dbReference>
<comment type="caution">
    <text evidence="3">The sequence shown here is derived from an EMBL/GenBank/DDBJ whole genome shotgun (WGS) entry which is preliminary data.</text>
</comment>
<keyword evidence="1" id="KW-0802">TPR repeat</keyword>
<reference evidence="3 4" key="1">
    <citation type="submission" date="2015-04" db="EMBL/GenBank/DDBJ databases">
        <title>Taxonomic description and genome sequence of Bacillus campisalis sp. nov., a novel member of the genus Bacillus isolated from solar saltern.</title>
        <authorList>
            <person name="Mathan Kumar R."/>
            <person name="Kaur G."/>
            <person name="Kumar A."/>
            <person name="Singh N.K."/>
            <person name="Kaur N."/>
            <person name="Kumar N."/>
            <person name="Mayilraj S."/>
        </authorList>
    </citation>
    <scope>NUCLEOTIDE SEQUENCE [LARGE SCALE GENOMIC DNA]</scope>
    <source>
        <strain evidence="3 4">SA2-6</strain>
    </source>
</reference>
<dbReference type="Pfam" id="PF01381">
    <property type="entry name" value="HTH_3"/>
    <property type="match status" value="1"/>
</dbReference>
<feature type="repeat" description="TPR" evidence="1">
    <location>
        <begin position="263"/>
        <end position="296"/>
    </location>
</feature>
<evidence type="ECO:0000313" key="4">
    <source>
        <dbReference type="Proteomes" id="UP000034166"/>
    </source>
</evidence>
<dbReference type="PATRIC" id="fig|1408103.3.peg.1753"/>
<protein>
    <recommendedName>
        <fullName evidence="2">HTH cro/C1-type domain-containing protein</fullName>
    </recommendedName>
</protein>
<dbReference type="InterPro" id="IPR011990">
    <property type="entry name" value="TPR-like_helical_dom_sf"/>
</dbReference>
<sequence length="406" mass="46970">MHFGALIKHHRIQKKMTQKELASGICSIPHLSKIENNSKEVNEETLKLLLQKLGVQRDEIAGQEEKIGHLIAQLNEKMTYYLKDEAEQCMEELKKMKEIAVFSSFLYQFELVIFRFLIYTGNLCEAKEQQEVLEKQTNNFSQQQLAFFQYLKSIYLLKKGFFKKGDSILESLAAERNNGLDSGELYYHLAMAKTSLEQSVYAIHYGILALQSFAANHNFIRILHVQMLLGINYTHVKNYNEAMNCLQHAVRNAGLLNDQPIKAQIYHNLGYLQEKMGNPELALASLHKSLSLQEKGSDHYLITLYSIGEIHYSQQDYIRAKNCFLEVASMAKVLAKRKYLILATYYLLAIETPEKSLRYLETKVIPVVEECQSHMDDLKKFYKLLSNHYKKMGKVEKAVIYLEKIS</sequence>
<organism evidence="3 4">
    <name type="scientific">Mesobacillus campisalis</name>
    <dbReference type="NCBI Taxonomy" id="1408103"/>
    <lineage>
        <taxon>Bacteria</taxon>
        <taxon>Bacillati</taxon>
        <taxon>Bacillota</taxon>
        <taxon>Bacilli</taxon>
        <taxon>Bacillales</taxon>
        <taxon>Bacillaceae</taxon>
        <taxon>Mesobacillus</taxon>
    </lineage>
</organism>
<dbReference type="CDD" id="cd00093">
    <property type="entry name" value="HTH_XRE"/>
    <property type="match status" value="1"/>
</dbReference>
<dbReference type="SUPFAM" id="SSF47413">
    <property type="entry name" value="lambda repressor-like DNA-binding domains"/>
    <property type="match status" value="1"/>
</dbReference>
<dbReference type="Proteomes" id="UP000034166">
    <property type="component" value="Unassembled WGS sequence"/>
</dbReference>
<dbReference type="OrthoDB" id="252257at2"/>
<dbReference type="InterPro" id="IPR010982">
    <property type="entry name" value="Lambda_DNA-bd_dom_sf"/>
</dbReference>
<dbReference type="Pfam" id="PF13424">
    <property type="entry name" value="TPR_12"/>
    <property type="match status" value="1"/>
</dbReference>
<dbReference type="AlphaFoldDB" id="A0A0M2SVA7"/>
<dbReference type="RefSeq" id="WP_046523190.1">
    <property type="nucleotide sequence ID" value="NZ_LAYY01000007.1"/>
</dbReference>
<dbReference type="PROSITE" id="PS50943">
    <property type="entry name" value="HTH_CROC1"/>
    <property type="match status" value="1"/>
</dbReference>
<feature type="domain" description="HTH cro/C1-type" evidence="2">
    <location>
        <begin position="7"/>
        <end position="60"/>
    </location>
</feature>
<dbReference type="GO" id="GO:0003677">
    <property type="term" value="F:DNA binding"/>
    <property type="evidence" value="ECO:0007669"/>
    <property type="project" value="InterPro"/>
</dbReference>
<dbReference type="InterPro" id="IPR019734">
    <property type="entry name" value="TPR_rpt"/>
</dbReference>
<dbReference type="InterPro" id="IPR001387">
    <property type="entry name" value="Cro/C1-type_HTH"/>
</dbReference>
<name>A0A0M2SVA7_9BACI</name>
<accession>A0A0M2SVA7</accession>
<proteinExistence type="predicted"/>
<dbReference type="Gene3D" id="1.25.40.10">
    <property type="entry name" value="Tetratricopeptide repeat domain"/>
    <property type="match status" value="1"/>
</dbReference>
<dbReference type="Gene3D" id="1.10.260.40">
    <property type="entry name" value="lambda repressor-like DNA-binding domains"/>
    <property type="match status" value="1"/>
</dbReference>
<dbReference type="SMART" id="SM00028">
    <property type="entry name" value="TPR"/>
    <property type="match status" value="4"/>
</dbReference>
<evidence type="ECO:0000256" key="1">
    <source>
        <dbReference type="PROSITE-ProRule" id="PRU00339"/>
    </source>
</evidence>
<gene>
    <name evidence="3" type="ORF">WQ57_07790</name>
</gene>
<keyword evidence="4" id="KW-1185">Reference proteome</keyword>
<dbReference type="SMART" id="SM00530">
    <property type="entry name" value="HTH_XRE"/>
    <property type="match status" value="1"/>
</dbReference>